<sequence length="63" mass="7503">MNPHWLQSQIEDIADRASKESGTSYDEYIRLFTQYFDQAFKRRSSMAVRIARNFGYSPNRSKH</sequence>
<dbReference type="EMBL" id="CP114199">
    <property type="protein sequence ID" value="WAT94000.1"/>
    <property type="molecule type" value="Genomic_DNA"/>
</dbReference>
<reference evidence="1" key="1">
    <citation type="submission" date="2020-09" db="EMBL/GenBank/DDBJ databases">
        <title>Genome sequence of Vibrio parahaemolyticus isolates.</title>
        <authorList>
            <person name="Hammerl J.A."/>
            <person name="Strauch E."/>
        </authorList>
    </citation>
    <scope>NUCLEOTIDE SEQUENCE</scope>
    <source>
        <strain evidence="1">17-VB00146</strain>
    </source>
</reference>
<proteinExistence type="predicted"/>
<dbReference type="AlphaFoldDB" id="A0A9Q3UJ59"/>
<organism evidence="1 3">
    <name type="scientific">Vibrio parahaemolyticus</name>
    <dbReference type="NCBI Taxonomy" id="670"/>
    <lineage>
        <taxon>Bacteria</taxon>
        <taxon>Pseudomonadati</taxon>
        <taxon>Pseudomonadota</taxon>
        <taxon>Gammaproteobacteria</taxon>
        <taxon>Vibrionales</taxon>
        <taxon>Vibrionaceae</taxon>
        <taxon>Vibrio</taxon>
    </lineage>
</organism>
<accession>A0A9Q3UJ59</accession>
<dbReference type="RefSeq" id="WP_102591240.1">
    <property type="nucleotide sequence ID" value="NZ_CP097872.1"/>
</dbReference>
<name>A0A9Q3UJ59_VIBPH</name>
<protein>
    <submittedName>
        <fullName evidence="1">Uncharacterized protein</fullName>
    </submittedName>
</protein>
<dbReference type="Proteomes" id="UP000726777">
    <property type="component" value="Unassembled WGS sequence"/>
</dbReference>
<dbReference type="Proteomes" id="UP001156560">
    <property type="component" value="Plasmid pHLD"/>
</dbReference>
<geneLocation type="plasmid" evidence="2 4">
    <name>pHLD</name>
</geneLocation>
<evidence type="ECO:0000313" key="3">
    <source>
        <dbReference type="Proteomes" id="UP000726777"/>
    </source>
</evidence>
<evidence type="ECO:0000313" key="4">
    <source>
        <dbReference type="Proteomes" id="UP001156560"/>
    </source>
</evidence>
<evidence type="ECO:0000313" key="1">
    <source>
        <dbReference type="EMBL" id="MCC3807730.1"/>
    </source>
</evidence>
<evidence type="ECO:0000313" key="2">
    <source>
        <dbReference type="EMBL" id="WAT94000.1"/>
    </source>
</evidence>
<dbReference type="EMBL" id="JACVHL010000030">
    <property type="protein sequence ID" value="MCC3807730.1"/>
    <property type="molecule type" value="Genomic_DNA"/>
</dbReference>
<keyword evidence="2" id="KW-0614">Plasmid</keyword>
<reference evidence="2" key="2">
    <citation type="submission" date="2022-12" db="EMBL/GenBank/DDBJ databases">
        <title>Vibrio parahaemolyticus become highly virulent by producing novel Tc toxins.</title>
        <authorList>
            <person name="Yang F."/>
            <person name="You Y."/>
            <person name="Lai Q."/>
            <person name="Xu L."/>
            <person name="Li F."/>
        </authorList>
    </citation>
    <scope>NUCLEOTIDE SEQUENCE</scope>
    <source>
        <strain evidence="2">Vp-HL-202005</strain>
        <plasmid evidence="2">pHLD</plasmid>
    </source>
</reference>
<gene>
    <name evidence="1" type="ORF">IB292_22165</name>
    <name evidence="2" type="ORF">O1Q84_27950</name>
</gene>